<dbReference type="PANTHER" id="PTHR11215:SF1">
    <property type="entry name" value="MYG1 EXONUCLEASE"/>
    <property type="match status" value="1"/>
</dbReference>
<dbReference type="PANTHER" id="PTHR11215">
    <property type="entry name" value="METAL DEPENDENT HYDROLASE - RELATED"/>
    <property type="match status" value="1"/>
</dbReference>
<dbReference type="GO" id="GO:0005634">
    <property type="term" value="C:nucleus"/>
    <property type="evidence" value="ECO:0007669"/>
    <property type="project" value="TreeGrafter"/>
</dbReference>
<sequence>MSGGISGRVNHLNPHWNELNVDPDERFQQAMELVGEIVEKAVDERMQVDGSGRIVYISSGGVPWKEHFFQLEEEQSLSSQKIAYMIFQDSTSGSYRVQAIPNNKLSTFDNRIPLPKEWRGLRNSELSTISGIPGCVFVHIGGWL</sequence>
<name>A0A1I7XPI4_HETBA</name>
<protein>
    <submittedName>
        <fullName evidence="3">WWE domain-containing protein</fullName>
    </submittedName>
</protein>
<dbReference type="Proteomes" id="UP000095283">
    <property type="component" value="Unplaced"/>
</dbReference>
<evidence type="ECO:0000313" key="3">
    <source>
        <dbReference type="WBParaSite" id="Hba_19257"/>
    </source>
</evidence>
<organism evidence="2 3">
    <name type="scientific">Heterorhabditis bacteriophora</name>
    <name type="common">Entomopathogenic nematode worm</name>
    <dbReference type="NCBI Taxonomy" id="37862"/>
    <lineage>
        <taxon>Eukaryota</taxon>
        <taxon>Metazoa</taxon>
        <taxon>Ecdysozoa</taxon>
        <taxon>Nematoda</taxon>
        <taxon>Chromadorea</taxon>
        <taxon>Rhabditida</taxon>
        <taxon>Rhabditina</taxon>
        <taxon>Rhabditomorpha</taxon>
        <taxon>Strongyloidea</taxon>
        <taxon>Heterorhabditidae</taxon>
        <taxon>Heterorhabditis</taxon>
    </lineage>
</organism>
<dbReference type="GO" id="GO:0005737">
    <property type="term" value="C:cytoplasm"/>
    <property type="evidence" value="ECO:0007669"/>
    <property type="project" value="TreeGrafter"/>
</dbReference>
<keyword evidence="2" id="KW-1185">Reference proteome</keyword>
<evidence type="ECO:0000313" key="2">
    <source>
        <dbReference type="Proteomes" id="UP000095283"/>
    </source>
</evidence>
<comment type="similarity">
    <text evidence="1">Belongs to the MYG1 family.</text>
</comment>
<accession>A0A1I7XPI4</accession>
<reference evidence="3" key="1">
    <citation type="submission" date="2016-11" db="UniProtKB">
        <authorList>
            <consortium name="WormBaseParasite"/>
        </authorList>
    </citation>
    <scope>IDENTIFICATION</scope>
</reference>
<evidence type="ECO:0000256" key="1">
    <source>
        <dbReference type="ARBA" id="ARBA00010105"/>
    </source>
</evidence>
<proteinExistence type="inferred from homology"/>
<dbReference type="Pfam" id="PF03690">
    <property type="entry name" value="MYG1_exonuc"/>
    <property type="match status" value="1"/>
</dbReference>
<dbReference type="AlphaFoldDB" id="A0A1I7XPI4"/>
<dbReference type="InterPro" id="IPR003226">
    <property type="entry name" value="MYG1_exonuclease"/>
</dbReference>
<dbReference type="WBParaSite" id="Hba_19257">
    <property type="protein sequence ID" value="Hba_19257"/>
    <property type="gene ID" value="Hba_19257"/>
</dbReference>